<dbReference type="EMBL" id="CP000453">
    <property type="protein sequence ID" value="ABI55719.1"/>
    <property type="molecule type" value="Genomic_DNA"/>
</dbReference>
<name>Q0ABR8_ALKEH</name>
<keyword evidence="4" id="KW-0055">Arginine biosynthesis</keyword>
<evidence type="ECO:0000256" key="8">
    <source>
        <dbReference type="ARBA" id="ARBA00022833"/>
    </source>
</evidence>
<dbReference type="InterPro" id="IPR011650">
    <property type="entry name" value="Peptidase_M20_dimer"/>
</dbReference>
<evidence type="ECO:0000256" key="5">
    <source>
        <dbReference type="ARBA" id="ARBA00022605"/>
    </source>
</evidence>
<dbReference type="NCBIfam" id="TIGR01892">
    <property type="entry name" value="AcOrn-deacetyl"/>
    <property type="match status" value="1"/>
</dbReference>
<feature type="domain" description="Peptidase M20 dimerisation" evidence="10">
    <location>
        <begin position="180"/>
        <end position="290"/>
    </location>
</feature>
<keyword evidence="8" id="KW-0862">Zinc</keyword>
<evidence type="ECO:0000256" key="9">
    <source>
        <dbReference type="ARBA" id="ARBA00023285"/>
    </source>
</evidence>
<dbReference type="InterPro" id="IPR002933">
    <property type="entry name" value="Peptidase_M20"/>
</dbReference>
<keyword evidence="6" id="KW-0479">Metal-binding</keyword>
<keyword evidence="12" id="KW-1185">Reference proteome</keyword>
<dbReference type="InterPro" id="IPR050072">
    <property type="entry name" value="Peptidase_M20A"/>
</dbReference>
<comment type="similarity">
    <text evidence="2">Belongs to the peptidase M20A family. ArgE subfamily.</text>
</comment>
<evidence type="ECO:0000313" key="11">
    <source>
        <dbReference type="EMBL" id="ABI55719.1"/>
    </source>
</evidence>
<dbReference type="InterPro" id="IPR036264">
    <property type="entry name" value="Bact_exopeptidase_dim_dom"/>
</dbReference>
<dbReference type="KEGG" id="aeh:Mlg_0364"/>
<dbReference type="GO" id="GO:0046872">
    <property type="term" value="F:metal ion binding"/>
    <property type="evidence" value="ECO:0007669"/>
    <property type="project" value="UniProtKB-KW"/>
</dbReference>
<dbReference type="GO" id="GO:0006526">
    <property type="term" value="P:L-arginine biosynthetic process"/>
    <property type="evidence" value="ECO:0007669"/>
    <property type="project" value="UniProtKB-KW"/>
</dbReference>
<evidence type="ECO:0000256" key="3">
    <source>
        <dbReference type="ARBA" id="ARBA00022490"/>
    </source>
</evidence>
<dbReference type="eggNOG" id="COG0624">
    <property type="taxonomic scope" value="Bacteria"/>
</dbReference>
<dbReference type="Pfam" id="PF07687">
    <property type="entry name" value="M20_dimer"/>
    <property type="match status" value="1"/>
</dbReference>
<dbReference type="Pfam" id="PF01546">
    <property type="entry name" value="Peptidase_M20"/>
    <property type="match status" value="1"/>
</dbReference>
<keyword evidence="3" id="KW-0963">Cytoplasm</keyword>
<evidence type="ECO:0000256" key="1">
    <source>
        <dbReference type="ARBA" id="ARBA00004496"/>
    </source>
</evidence>
<evidence type="ECO:0000256" key="7">
    <source>
        <dbReference type="ARBA" id="ARBA00022801"/>
    </source>
</evidence>
<dbReference type="InterPro" id="IPR010169">
    <property type="entry name" value="AcOrn-deacetyl"/>
</dbReference>
<accession>Q0ABR8</accession>
<dbReference type="HOGENOM" id="CLU_021802_2_4_6"/>
<dbReference type="PANTHER" id="PTHR43808:SF1">
    <property type="entry name" value="ACETYLORNITHINE DEACETYLASE"/>
    <property type="match status" value="1"/>
</dbReference>
<dbReference type="PANTHER" id="PTHR43808">
    <property type="entry name" value="ACETYLORNITHINE DEACETYLASE"/>
    <property type="match status" value="1"/>
</dbReference>
<evidence type="ECO:0000313" key="12">
    <source>
        <dbReference type="Proteomes" id="UP000001962"/>
    </source>
</evidence>
<dbReference type="AlphaFoldDB" id="Q0ABR8"/>
<dbReference type="GO" id="GO:0005737">
    <property type="term" value="C:cytoplasm"/>
    <property type="evidence" value="ECO:0007669"/>
    <property type="project" value="UniProtKB-SubCell"/>
</dbReference>
<dbReference type="Proteomes" id="UP000001962">
    <property type="component" value="Chromosome"/>
</dbReference>
<organism evidence="11 12">
    <name type="scientific">Alkalilimnicola ehrlichii (strain ATCC BAA-1101 / DSM 17681 / MLHE-1)</name>
    <dbReference type="NCBI Taxonomy" id="187272"/>
    <lineage>
        <taxon>Bacteria</taxon>
        <taxon>Pseudomonadati</taxon>
        <taxon>Pseudomonadota</taxon>
        <taxon>Gammaproteobacteria</taxon>
        <taxon>Chromatiales</taxon>
        <taxon>Ectothiorhodospiraceae</taxon>
        <taxon>Alkalilimnicola</taxon>
    </lineage>
</organism>
<dbReference type="FunFam" id="3.30.70.360:FF:000003">
    <property type="entry name" value="Acetylornithine deacetylase"/>
    <property type="match status" value="1"/>
</dbReference>
<evidence type="ECO:0000259" key="10">
    <source>
        <dbReference type="Pfam" id="PF07687"/>
    </source>
</evidence>
<keyword evidence="9" id="KW-0170">Cobalt</keyword>
<sequence length="388" mass="41975">MAMSGEAPALMDMLRGLIATPSVSSVDPALDQGNREVIDLLAGWAEAAGFVCEIQPVPGHPDKANLIATLGRGPGGLVLSGHTDTVPYDGALWTSDPFVLTERDGRLYGLGTTDMKSFLGLALEAARGLRAQDLKQPLVLLATADEESGMTGARALVESQHPLGRHAIIGEPTNGRPVRTHKGMMMEAIRIEGHSGHSSNPALGRNALELMTRVLNALLEWRGELQAQYQDARFDVPVPTMNLGHLHAGDNPNRICGEAELHIDIRPLPGMGLEELRYLLRQRLEAALGEQARYLHLRSLFPGLQPMATPETAEIVRASEQLTGFPAEAVAFGTEAPFLRDMGLDVVVMGPGDIAQAHQPDEYLALDRLTPTVERLRRLIKQFCVDPA</sequence>
<dbReference type="Gene3D" id="3.40.630.10">
    <property type="entry name" value="Zn peptidases"/>
    <property type="match status" value="1"/>
</dbReference>
<dbReference type="SUPFAM" id="SSF53187">
    <property type="entry name" value="Zn-dependent exopeptidases"/>
    <property type="match status" value="1"/>
</dbReference>
<gene>
    <name evidence="11" type="ordered locus">Mlg_0364</name>
</gene>
<keyword evidence="5" id="KW-0028">Amino-acid biosynthesis</keyword>
<dbReference type="NCBIfam" id="NF003474">
    <property type="entry name" value="PRK05111.1"/>
    <property type="match status" value="1"/>
</dbReference>
<dbReference type="CDD" id="cd03894">
    <property type="entry name" value="M20_ArgE"/>
    <property type="match status" value="1"/>
</dbReference>
<dbReference type="Gene3D" id="3.30.70.360">
    <property type="match status" value="1"/>
</dbReference>
<comment type="subcellular location">
    <subcellularLocation>
        <location evidence="1">Cytoplasm</location>
    </subcellularLocation>
</comment>
<evidence type="ECO:0000256" key="4">
    <source>
        <dbReference type="ARBA" id="ARBA00022571"/>
    </source>
</evidence>
<dbReference type="EC" id="3.5.1.16" evidence="11"/>
<evidence type="ECO:0000256" key="2">
    <source>
        <dbReference type="ARBA" id="ARBA00005691"/>
    </source>
</evidence>
<proteinExistence type="inferred from homology"/>
<dbReference type="GO" id="GO:0008777">
    <property type="term" value="F:acetylornithine deacetylase activity"/>
    <property type="evidence" value="ECO:0007669"/>
    <property type="project" value="UniProtKB-EC"/>
</dbReference>
<protein>
    <submittedName>
        <fullName evidence="11">Acetylornithine deacetylase / acetylornithine deacetylase ArgE</fullName>
        <ecNumber evidence="11">3.5.1.16</ecNumber>
    </submittedName>
</protein>
<keyword evidence="7 11" id="KW-0378">Hydrolase</keyword>
<evidence type="ECO:0000256" key="6">
    <source>
        <dbReference type="ARBA" id="ARBA00022723"/>
    </source>
</evidence>
<dbReference type="SUPFAM" id="SSF55031">
    <property type="entry name" value="Bacterial exopeptidase dimerisation domain"/>
    <property type="match status" value="1"/>
</dbReference>
<reference evidence="12" key="1">
    <citation type="submission" date="2006-08" db="EMBL/GenBank/DDBJ databases">
        <title>Complete sequence of Alkalilimnicola ehrilichei MLHE-1.</title>
        <authorList>
            <person name="Copeland A."/>
            <person name="Lucas S."/>
            <person name="Lapidus A."/>
            <person name="Barry K."/>
            <person name="Detter J.C."/>
            <person name="Glavina del Rio T."/>
            <person name="Hammon N."/>
            <person name="Israni S."/>
            <person name="Dalin E."/>
            <person name="Tice H."/>
            <person name="Pitluck S."/>
            <person name="Sims D."/>
            <person name="Brettin T."/>
            <person name="Bruce D."/>
            <person name="Han C."/>
            <person name="Tapia R."/>
            <person name="Gilna P."/>
            <person name="Schmutz J."/>
            <person name="Larimer F."/>
            <person name="Land M."/>
            <person name="Hauser L."/>
            <person name="Kyrpides N."/>
            <person name="Mikhailova N."/>
            <person name="Oremland R.S."/>
            <person name="Hoeft S.E."/>
            <person name="Switzer-Blum J."/>
            <person name="Kulp T."/>
            <person name="King G."/>
            <person name="Tabita R."/>
            <person name="Witte B."/>
            <person name="Santini J.M."/>
            <person name="Basu P."/>
            <person name="Hollibaugh J.T."/>
            <person name="Xie G."/>
            <person name="Stolz J.F."/>
            <person name="Richardson P."/>
        </authorList>
    </citation>
    <scope>NUCLEOTIDE SEQUENCE [LARGE SCALE GENOMIC DNA]</scope>
    <source>
        <strain evidence="12">ATCC BAA-1101 / DSM 17681 / MLHE-1</strain>
    </source>
</reference>